<dbReference type="CDD" id="cd08602">
    <property type="entry name" value="GDPD_ScGlpQ1_like"/>
    <property type="match status" value="1"/>
</dbReference>
<dbReference type="PROSITE" id="PS51704">
    <property type="entry name" value="GP_PDE"/>
    <property type="match status" value="1"/>
</dbReference>
<evidence type="ECO:0000256" key="3">
    <source>
        <dbReference type="ARBA" id="ARBA00022729"/>
    </source>
</evidence>
<evidence type="ECO:0000256" key="1">
    <source>
        <dbReference type="ARBA" id="ARBA00007277"/>
    </source>
</evidence>
<sequence length="375" mass="42195">MTRFNRRHFLQTTGALLGSSSLLKGTDLFAAPSLAFPTRPLIFAHRGASALRPEHTLAAYGKAIIDGADYIEPDLVPTKDGKLIARHESNITDTTDVAQHPEFANRRRVMTIDGKEQEGWFTSDFTLAEIKQLRACERLSKIRPFNSRYNGWFEIPSLEEVIDFVAATSTAYGKNIGLIPEIKHPTHFRKIGLPSEDKLVEILDHHPYTRQTAVEIQSFEPTALRYLHQKIGQNHPNWKLMFLLGDPDVPPADILASGGKTTYRNLITKEGLRDIRRYADAIGPANEYLIPKDNTGQWLQPTSLIQDAHEAGLLVHSYTCRPENIFLPRQLRNQEGDSSRNIQGSIAEIRRYLSMGLDGFFTDDPAIGRLAITEL</sequence>
<keyword evidence="4" id="KW-0319">Glycerol metabolism</keyword>
<dbReference type="PROSITE" id="PS51318">
    <property type="entry name" value="TAT"/>
    <property type="match status" value="1"/>
</dbReference>
<evidence type="ECO:0000313" key="8">
    <source>
        <dbReference type="EMBL" id="AEH62510.1"/>
    </source>
</evidence>
<dbReference type="Pfam" id="PF03009">
    <property type="entry name" value="GDPD"/>
    <property type="match status" value="1"/>
</dbReference>
<proteinExistence type="inferred from homology"/>
<reference evidence="8 9" key="1">
    <citation type="journal article" date="2011" name="J. Bacteriol.">
        <title>Genome sequence of the ethanol-producing Zymomonas mobilis subsp. mobilis lectotype strain ATCC 10988.</title>
        <authorList>
            <person name="Pappas K.M."/>
            <person name="Kouvelis V.N."/>
            <person name="Saunders E."/>
            <person name="Brettin T.S."/>
            <person name="Bruce D."/>
            <person name="Detter C."/>
            <person name="Balakireva M."/>
            <person name="Han C.S."/>
            <person name="Savvakis G."/>
            <person name="Kyrpides N.C."/>
            <person name="Typas M.A."/>
        </authorList>
    </citation>
    <scope>NUCLEOTIDE SEQUENCE [LARGE SCALE GENOMIC DNA]</scope>
    <source>
        <strain evidence="9">ATCC 10988 / DSM 424 / CCUG 17860 / LMG 404 / NCIMB 8938 / NRRL B-806 / ZM1</strain>
    </source>
</reference>
<dbReference type="SUPFAM" id="SSF51695">
    <property type="entry name" value="PLC-like phosphodiesterases"/>
    <property type="match status" value="1"/>
</dbReference>
<accession>A0A0H3G5U3</accession>
<dbReference type="HOGENOM" id="CLU_030226_0_0_5"/>
<dbReference type="GO" id="GO:0006071">
    <property type="term" value="P:glycerol metabolic process"/>
    <property type="evidence" value="ECO:0007669"/>
    <property type="project" value="UniProtKB-KW"/>
</dbReference>
<keyword evidence="5" id="KW-0378">Hydrolase</keyword>
<dbReference type="PANTHER" id="PTHR43620:SF7">
    <property type="entry name" value="GLYCEROPHOSPHODIESTER PHOSPHODIESTERASE GDPD5-RELATED"/>
    <property type="match status" value="1"/>
</dbReference>
<gene>
    <name evidence="8" type="ordered locus">Zmob_0668</name>
</gene>
<evidence type="ECO:0000256" key="4">
    <source>
        <dbReference type="ARBA" id="ARBA00022798"/>
    </source>
</evidence>
<dbReference type="EC" id="3.1.4.46" evidence="2"/>
<feature type="domain" description="GP-PDE" evidence="7">
    <location>
        <begin position="40"/>
        <end position="372"/>
    </location>
</feature>
<evidence type="ECO:0000313" key="9">
    <source>
        <dbReference type="Proteomes" id="UP000001494"/>
    </source>
</evidence>
<organism evidence="8 9">
    <name type="scientific">Zymomonas mobilis subsp. mobilis (strain ATCC 10988 / DSM 424 / LMG 404 / NCIMB 8938 / NRRL B-806 / ZM1)</name>
    <dbReference type="NCBI Taxonomy" id="555217"/>
    <lineage>
        <taxon>Bacteria</taxon>
        <taxon>Pseudomonadati</taxon>
        <taxon>Pseudomonadota</taxon>
        <taxon>Alphaproteobacteria</taxon>
        <taxon>Sphingomonadales</taxon>
        <taxon>Zymomonadaceae</taxon>
        <taxon>Zymomonas</taxon>
    </lineage>
</organism>
<dbReference type="InterPro" id="IPR017946">
    <property type="entry name" value="PLC-like_Pdiesterase_TIM-brl"/>
</dbReference>
<evidence type="ECO:0000259" key="7">
    <source>
        <dbReference type="PROSITE" id="PS51704"/>
    </source>
</evidence>
<evidence type="ECO:0000256" key="6">
    <source>
        <dbReference type="ARBA" id="ARBA00047512"/>
    </source>
</evidence>
<dbReference type="RefSeq" id="WP_014500646.1">
    <property type="nucleotide sequence ID" value="NC_017262.1"/>
</dbReference>
<dbReference type="KEGG" id="zmm:Zmob_0668"/>
<dbReference type="PANTHER" id="PTHR43620">
    <property type="entry name" value="GLYCEROPHOSPHORYL DIESTER PHOSPHODIESTERASE"/>
    <property type="match status" value="1"/>
</dbReference>
<comment type="similarity">
    <text evidence="1">Belongs to the glycerophosphoryl diester phosphodiesterase family.</text>
</comment>
<protein>
    <recommendedName>
        <fullName evidence="2">glycerophosphodiester phosphodiesterase</fullName>
        <ecNumber evidence="2">3.1.4.46</ecNumber>
    </recommendedName>
</protein>
<dbReference type="OrthoDB" id="9795622at2"/>
<dbReference type="GO" id="GO:0008889">
    <property type="term" value="F:glycerophosphodiester phosphodiesterase activity"/>
    <property type="evidence" value="ECO:0007669"/>
    <property type="project" value="UniProtKB-EC"/>
</dbReference>
<dbReference type="AlphaFoldDB" id="A0A0H3G5U3"/>
<dbReference type="eggNOG" id="COG0584">
    <property type="taxonomic scope" value="Bacteria"/>
</dbReference>
<name>A0A0H3G5U3_ZYMMA</name>
<dbReference type="Proteomes" id="UP000001494">
    <property type="component" value="Chromosome"/>
</dbReference>
<dbReference type="GO" id="GO:0006629">
    <property type="term" value="P:lipid metabolic process"/>
    <property type="evidence" value="ECO:0007669"/>
    <property type="project" value="InterPro"/>
</dbReference>
<dbReference type="Gene3D" id="3.20.20.190">
    <property type="entry name" value="Phosphatidylinositol (PI) phosphodiesterase"/>
    <property type="match status" value="1"/>
</dbReference>
<dbReference type="InterPro" id="IPR006311">
    <property type="entry name" value="TAT_signal"/>
</dbReference>
<comment type="catalytic activity">
    <reaction evidence="6">
        <text>a sn-glycero-3-phosphodiester + H2O = an alcohol + sn-glycerol 3-phosphate + H(+)</text>
        <dbReference type="Rhea" id="RHEA:12969"/>
        <dbReference type="ChEBI" id="CHEBI:15377"/>
        <dbReference type="ChEBI" id="CHEBI:15378"/>
        <dbReference type="ChEBI" id="CHEBI:30879"/>
        <dbReference type="ChEBI" id="CHEBI:57597"/>
        <dbReference type="ChEBI" id="CHEBI:83408"/>
        <dbReference type="EC" id="3.1.4.46"/>
    </reaction>
</comment>
<dbReference type="GO" id="GO:0042597">
    <property type="term" value="C:periplasmic space"/>
    <property type="evidence" value="ECO:0007669"/>
    <property type="project" value="TreeGrafter"/>
</dbReference>
<keyword evidence="3" id="KW-0732">Signal</keyword>
<evidence type="ECO:0000256" key="5">
    <source>
        <dbReference type="ARBA" id="ARBA00022801"/>
    </source>
</evidence>
<dbReference type="InterPro" id="IPR030395">
    <property type="entry name" value="GP_PDE_dom"/>
</dbReference>
<dbReference type="EMBL" id="CP002850">
    <property type="protein sequence ID" value="AEH62510.1"/>
    <property type="molecule type" value="Genomic_DNA"/>
</dbReference>
<evidence type="ECO:0000256" key="2">
    <source>
        <dbReference type="ARBA" id="ARBA00012247"/>
    </source>
</evidence>